<evidence type="ECO:0000259" key="1">
    <source>
        <dbReference type="SMART" id="SM01321"/>
    </source>
</evidence>
<dbReference type="PANTHER" id="PTHR34322:SF2">
    <property type="entry name" value="TRANSPOSASE IS200-LIKE DOMAIN-CONTAINING PROTEIN"/>
    <property type="match status" value="1"/>
</dbReference>
<dbReference type="GO" id="GO:0003677">
    <property type="term" value="F:DNA binding"/>
    <property type="evidence" value="ECO:0007669"/>
    <property type="project" value="InterPro"/>
</dbReference>
<sequence>MRYETFTNGEYYHIYNRGVDRRITYRCDGDYQRFLESLRVFNSTQDAGAPISFQRRCQKIYPFDEQLVRVHEFSLMPNHFHLLLQQVEDGGISQFLQRFGTSFTKFFNKDEGRTGALFENVFKARHIDSYPYLLHITRYIHLNLLSLIGVDWKSDGVIDRRTALEFLASCPWSSFYYYYNEIQTPILDLSLLQNLFSTPQEHAAFMFDYQPSLTDENIDFL</sequence>
<dbReference type="InterPro" id="IPR002686">
    <property type="entry name" value="Transposase_17"/>
</dbReference>
<dbReference type="Proteomes" id="UP000034054">
    <property type="component" value="Unassembled WGS sequence"/>
</dbReference>
<dbReference type="PANTHER" id="PTHR34322">
    <property type="entry name" value="TRANSPOSASE, Y1_TNP DOMAIN-CONTAINING"/>
    <property type="match status" value="1"/>
</dbReference>
<evidence type="ECO:0000313" key="3">
    <source>
        <dbReference type="Proteomes" id="UP000034054"/>
    </source>
</evidence>
<proteinExistence type="predicted"/>
<accession>A0A0G1XPZ0</accession>
<organism evidence="2 3">
    <name type="scientific">Candidatus Uhrbacteria bacterium GW2011_GWA2_52_8d</name>
    <dbReference type="NCBI Taxonomy" id="1618979"/>
    <lineage>
        <taxon>Bacteria</taxon>
        <taxon>Candidatus Uhriibacteriota</taxon>
    </lineage>
</organism>
<protein>
    <submittedName>
        <fullName evidence="2">Transposase</fullName>
    </submittedName>
</protein>
<dbReference type="GO" id="GO:0004803">
    <property type="term" value="F:transposase activity"/>
    <property type="evidence" value="ECO:0007669"/>
    <property type="project" value="InterPro"/>
</dbReference>
<reference evidence="2 3" key="1">
    <citation type="journal article" date="2015" name="Nature">
        <title>rRNA introns, odd ribosomes, and small enigmatic genomes across a large radiation of phyla.</title>
        <authorList>
            <person name="Brown C.T."/>
            <person name="Hug L.A."/>
            <person name="Thomas B.C."/>
            <person name="Sharon I."/>
            <person name="Castelle C.J."/>
            <person name="Singh A."/>
            <person name="Wilkins M.J."/>
            <person name="Williams K.H."/>
            <person name="Banfield J.F."/>
        </authorList>
    </citation>
    <scope>NUCLEOTIDE SEQUENCE [LARGE SCALE GENOMIC DNA]</scope>
</reference>
<dbReference type="SUPFAM" id="SSF143422">
    <property type="entry name" value="Transposase IS200-like"/>
    <property type="match status" value="1"/>
</dbReference>
<dbReference type="AlphaFoldDB" id="A0A0G1XPZ0"/>
<name>A0A0G1XPZ0_9BACT</name>
<dbReference type="Gene3D" id="3.30.70.1290">
    <property type="entry name" value="Transposase IS200-like"/>
    <property type="match status" value="1"/>
</dbReference>
<comment type="caution">
    <text evidence="2">The sequence shown here is derived from an EMBL/GenBank/DDBJ whole genome shotgun (WGS) entry which is preliminary data.</text>
</comment>
<feature type="domain" description="Transposase IS200-like" evidence="1">
    <location>
        <begin position="7"/>
        <end position="143"/>
    </location>
</feature>
<evidence type="ECO:0000313" key="2">
    <source>
        <dbReference type="EMBL" id="KKW33006.1"/>
    </source>
</evidence>
<gene>
    <name evidence="2" type="ORF">UY76_C0011G0002</name>
</gene>
<dbReference type="EMBL" id="LCRH01000011">
    <property type="protein sequence ID" value="KKW33006.1"/>
    <property type="molecule type" value="Genomic_DNA"/>
</dbReference>
<dbReference type="InterPro" id="IPR036515">
    <property type="entry name" value="Transposase_17_sf"/>
</dbReference>
<dbReference type="GO" id="GO:0006313">
    <property type="term" value="P:DNA transposition"/>
    <property type="evidence" value="ECO:0007669"/>
    <property type="project" value="InterPro"/>
</dbReference>
<dbReference type="Pfam" id="PF01797">
    <property type="entry name" value="Y1_Tnp"/>
    <property type="match status" value="1"/>
</dbReference>
<dbReference type="SMART" id="SM01321">
    <property type="entry name" value="Y1_Tnp"/>
    <property type="match status" value="1"/>
</dbReference>